<dbReference type="OMA" id="EERTCEY"/>
<dbReference type="GO" id="GO:0006597">
    <property type="term" value="P:spermine biosynthetic process"/>
    <property type="evidence" value="ECO:0007669"/>
    <property type="project" value="TreeGrafter"/>
</dbReference>
<dbReference type="InterPro" id="IPR048283">
    <property type="entry name" value="AdoMetDC-like"/>
</dbReference>
<dbReference type="GO" id="GO:0008295">
    <property type="term" value="P:spermidine biosynthetic process"/>
    <property type="evidence" value="ECO:0007669"/>
    <property type="project" value="UniProtKB-KW"/>
</dbReference>
<evidence type="ECO:0000256" key="2">
    <source>
        <dbReference type="ARBA" id="ARBA00008466"/>
    </source>
</evidence>
<evidence type="ECO:0000313" key="6">
    <source>
        <dbReference type="EMBL" id="WOH07777.1"/>
    </source>
</evidence>
<keyword evidence="3" id="KW-0068">Autocatalytic cleavage</keyword>
<dbReference type="GO" id="GO:0004014">
    <property type="term" value="F:adenosylmethionine decarboxylase activity"/>
    <property type="evidence" value="ECO:0007669"/>
    <property type="project" value="InterPro"/>
</dbReference>
<dbReference type="PANTHER" id="PTHR11570">
    <property type="entry name" value="S-ADENOSYLMETHIONINE DECARBOXYLASE"/>
    <property type="match status" value="1"/>
</dbReference>
<proteinExistence type="inferred from homology"/>
<reference evidence="6" key="1">
    <citation type="journal article" date="2016" name="Nat. Genet.">
        <title>A high-quality carrot genome assembly provides new insights into carotenoid accumulation and asterid genome evolution.</title>
        <authorList>
            <person name="Iorizzo M."/>
            <person name="Ellison S."/>
            <person name="Senalik D."/>
            <person name="Zeng P."/>
            <person name="Satapoomin P."/>
            <person name="Huang J."/>
            <person name="Bowman M."/>
            <person name="Iovene M."/>
            <person name="Sanseverino W."/>
            <person name="Cavagnaro P."/>
            <person name="Yildiz M."/>
            <person name="Macko-Podgorni A."/>
            <person name="Moranska E."/>
            <person name="Grzebelus E."/>
            <person name="Grzebelus D."/>
            <person name="Ashrafi H."/>
            <person name="Zheng Z."/>
            <person name="Cheng S."/>
            <person name="Spooner D."/>
            <person name="Van Deynze A."/>
            <person name="Simon P."/>
        </authorList>
    </citation>
    <scope>NUCLEOTIDE SEQUENCE</scope>
    <source>
        <tissue evidence="6">Leaf</tissue>
    </source>
</reference>
<dbReference type="Pfam" id="PF01536">
    <property type="entry name" value="SAM_decarbox"/>
    <property type="match status" value="1"/>
</dbReference>
<keyword evidence="5" id="KW-0620">Polyamine biosynthesis</keyword>
<dbReference type="InterPro" id="IPR016067">
    <property type="entry name" value="S-AdoMet_deCO2ase_core"/>
</dbReference>
<dbReference type="SUPFAM" id="SSF56276">
    <property type="entry name" value="S-adenosylmethionine decarboxylase"/>
    <property type="match status" value="1"/>
</dbReference>
<accession>A0A161Y368</accession>
<sequence>MEMFMTSLDRDKASILYKTSSSSATLVTEDSGIRNILPNSKICGFEFDPCGYFMYAIEGLVVSTIHITPEHGFSYAKFRAVGYDPNSVSLDRLVVRVLNCFEPKELSIALQANFASKLLEKTSSVDVKGYCLEERTCEYLGMDGSIVYQKFVKNQSCESLRSVPKSCWKEEEKEEKEYE</sequence>
<name>A0A161Y368_DAUCS</name>
<dbReference type="Proteomes" id="UP000077755">
    <property type="component" value="Chromosome 7"/>
</dbReference>
<dbReference type="Gene3D" id="3.60.90.10">
    <property type="entry name" value="S-adenosylmethionine decarboxylase"/>
    <property type="match status" value="1"/>
</dbReference>
<evidence type="ECO:0000256" key="3">
    <source>
        <dbReference type="ARBA" id="ARBA00022813"/>
    </source>
</evidence>
<keyword evidence="7" id="KW-1185">Reference proteome</keyword>
<evidence type="ECO:0000256" key="4">
    <source>
        <dbReference type="ARBA" id="ARBA00023066"/>
    </source>
</evidence>
<reference evidence="6" key="2">
    <citation type="submission" date="2022-03" db="EMBL/GenBank/DDBJ databases">
        <title>Draft title - Genomic analysis of global carrot germplasm unveils the trajectory of domestication and the origin of high carotenoid orange carrot.</title>
        <authorList>
            <person name="Iorizzo M."/>
            <person name="Ellison S."/>
            <person name="Senalik D."/>
            <person name="Macko-Podgorni A."/>
            <person name="Grzebelus D."/>
            <person name="Bostan H."/>
            <person name="Rolling W."/>
            <person name="Curaba J."/>
            <person name="Simon P."/>
        </authorList>
    </citation>
    <scope>NUCLEOTIDE SEQUENCE</scope>
    <source>
        <tissue evidence="6">Leaf</tissue>
    </source>
</reference>
<evidence type="ECO:0000313" key="7">
    <source>
        <dbReference type="Proteomes" id="UP000077755"/>
    </source>
</evidence>
<keyword evidence="4" id="KW-0745">Spermidine biosynthesis</keyword>
<comment type="pathway">
    <text evidence="1">Amine and polyamine biosynthesis; S-adenosylmethioninamine biosynthesis; S-adenosylmethioninamine from S-adenosyl-L-methionine: step 1/1.</text>
</comment>
<protein>
    <submittedName>
        <fullName evidence="6">Uncharacterized protein</fullName>
    </submittedName>
</protein>
<dbReference type="GO" id="GO:0005829">
    <property type="term" value="C:cytosol"/>
    <property type="evidence" value="ECO:0007669"/>
    <property type="project" value="TreeGrafter"/>
</dbReference>
<comment type="similarity">
    <text evidence="2">Belongs to the eukaryotic AdoMetDC family.</text>
</comment>
<organism evidence="6 7">
    <name type="scientific">Daucus carota subsp. sativus</name>
    <name type="common">Carrot</name>
    <dbReference type="NCBI Taxonomy" id="79200"/>
    <lineage>
        <taxon>Eukaryota</taxon>
        <taxon>Viridiplantae</taxon>
        <taxon>Streptophyta</taxon>
        <taxon>Embryophyta</taxon>
        <taxon>Tracheophyta</taxon>
        <taxon>Spermatophyta</taxon>
        <taxon>Magnoliopsida</taxon>
        <taxon>eudicotyledons</taxon>
        <taxon>Gunneridae</taxon>
        <taxon>Pentapetalae</taxon>
        <taxon>asterids</taxon>
        <taxon>campanulids</taxon>
        <taxon>Apiales</taxon>
        <taxon>Apiaceae</taxon>
        <taxon>Apioideae</taxon>
        <taxon>Scandiceae</taxon>
        <taxon>Daucinae</taxon>
        <taxon>Daucus</taxon>
        <taxon>Daucus sect. Daucus</taxon>
    </lineage>
</organism>
<dbReference type="PANTHER" id="PTHR11570:SF15">
    <property type="entry name" value="S-ADENOSYLMETHIONINE DECARBOXYLASE PROENZYME 3"/>
    <property type="match status" value="1"/>
</dbReference>
<gene>
    <name evidence="6" type="ORF">DCAR_0727211</name>
</gene>
<evidence type="ECO:0000256" key="5">
    <source>
        <dbReference type="ARBA" id="ARBA00023115"/>
    </source>
</evidence>
<dbReference type="Gramene" id="KZM86589">
    <property type="protein sequence ID" value="KZM86589"/>
    <property type="gene ID" value="DCAR_023723"/>
</dbReference>
<dbReference type="EMBL" id="CP093349">
    <property type="protein sequence ID" value="WOH07777.1"/>
    <property type="molecule type" value="Genomic_DNA"/>
</dbReference>
<evidence type="ECO:0000256" key="1">
    <source>
        <dbReference type="ARBA" id="ARBA00004911"/>
    </source>
</evidence>
<dbReference type="AlphaFoldDB" id="A0A161Y368"/>